<dbReference type="PANTHER" id="PTHR42796">
    <property type="entry name" value="FUMARYLACETOACETATE HYDROLASE DOMAIN-CONTAINING PROTEIN 2A-RELATED"/>
    <property type="match status" value="1"/>
</dbReference>
<dbReference type="GO" id="GO:0046872">
    <property type="term" value="F:metal ion binding"/>
    <property type="evidence" value="ECO:0007669"/>
    <property type="project" value="UniProtKB-KW"/>
</dbReference>
<comment type="similarity">
    <text evidence="1">Belongs to the FAH family.</text>
</comment>
<sequence length="282" mass="31208">MRVVTFKQGNRPPLTGVLRAERVYDLSEYGFRSTLELIEGGADALKRIHSFASSMMSYALDEIHLLAPILRPPRIFAVGLNYREHAAESKMTVQAVPTVFMKLSSSVTGPDSEVILPKNSAKPDYEAELAVVIGKPGYRIAARDWEQHVFGYTILNDVSARDVQLATSQWTLGKSFPTFTPLGPAVVTRDELVDPHVLDIHLAIDGEVLQSSNTRDLIFRIPQLIEYISSLTPLEAGDIISTGTPQGVGLGRTPQRWLRDKEEMVITIAGLGELRNRTRAEV</sequence>
<dbReference type="GO" id="GO:0016787">
    <property type="term" value="F:hydrolase activity"/>
    <property type="evidence" value="ECO:0007669"/>
    <property type="project" value="UniProtKB-KW"/>
</dbReference>
<dbReference type="Pfam" id="PF01557">
    <property type="entry name" value="FAA_hydrolase"/>
    <property type="match status" value="1"/>
</dbReference>
<keyword evidence="4" id="KW-0378">Hydrolase</keyword>
<accession>A0AAU7ZT99</accession>
<dbReference type="AlphaFoldDB" id="A0AAU7ZT99"/>
<dbReference type="KEGG" id="tpsc:RBB77_04470"/>
<dbReference type="InterPro" id="IPR051121">
    <property type="entry name" value="FAH"/>
</dbReference>
<dbReference type="GO" id="GO:0016853">
    <property type="term" value="F:isomerase activity"/>
    <property type="evidence" value="ECO:0007669"/>
    <property type="project" value="UniProtKB-ARBA"/>
</dbReference>
<evidence type="ECO:0000256" key="1">
    <source>
        <dbReference type="ARBA" id="ARBA00010211"/>
    </source>
</evidence>
<dbReference type="Gene3D" id="3.90.850.10">
    <property type="entry name" value="Fumarylacetoacetase-like, C-terminal domain"/>
    <property type="match status" value="1"/>
</dbReference>
<evidence type="ECO:0000256" key="2">
    <source>
        <dbReference type="ARBA" id="ARBA00022723"/>
    </source>
</evidence>
<dbReference type="PANTHER" id="PTHR42796:SF4">
    <property type="entry name" value="FUMARYLACETOACETATE HYDROLASE DOMAIN-CONTAINING PROTEIN 2A"/>
    <property type="match status" value="1"/>
</dbReference>
<dbReference type="RefSeq" id="WP_353065019.1">
    <property type="nucleotide sequence ID" value="NZ_CP132942.1"/>
</dbReference>
<organism evidence="4">
    <name type="scientific">Tunturiibacter psychrotolerans</name>
    <dbReference type="NCBI Taxonomy" id="3069686"/>
    <lineage>
        <taxon>Bacteria</taxon>
        <taxon>Pseudomonadati</taxon>
        <taxon>Acidobacteriota</taxon>
        <taxon>Terriglobia</taxon>
        <taxon>Terriglobales</taxon>
        <taxon>Acidobacteriaceae</taxon>
        <taxon>Tunturiibacter</taxon>
    </lineage>
</organism>
<name>A0AAU7ZT99_9BACT</name>
<dbReference type="EMBL" id="CP132942">
    <property type="protein sequence ID" value="XCB34152.1"/>
    <property type="molecule type" value="Genomic_DNA"/>
</dbReference>
<keyword evidence="2" id="KW-0479">Metal-binding</keyword>
<gene>
    <name evidence="4" type="ORF">RBB77_04470</name>
</gene>
<evidence type="ECO:0000313" key="4">
    <source>
        <dbReference type="EMBL" id="XCB34152.1"/>
    </source>
</evidence>
<proteinExistence type="inferred from homology"/>
<dbReference type="SUPFAM" id="SSF56529">
    <property type="entry name" value="FAH"/>
    <property type="match status" value="1"/>
</dbReference>
<dbReference type="InterPro" id="IPR011234">
    <property type="entry name" value="Fumarylacetoacetase-like_C"/>
</dbReference>
<protein>
    <submittedName>
        <fullName evidence="4">Fumarylacetoacetate hydrolase family protein</fullName>
    </submittedName>
</protein>
<dbReference type="FunFam" id="3.90.850.10:FF:000002">
    <property type="entry name" value="2-hydroxyhepta-2,4-diene-1,7-dioate isomerase"/>
    <property type="match status" value="1"/>
</dbReference>
<reference evidence="4" key="1">
    <citation type="submission" date="2023-08" db="EMBL/GenBank/DDBJ databases">
        <authorList>
            <person name="Messyasz A."/>
            <person name="Mannisto M.K."/>
            <person name="Kerkhof L.J."/>
            <person name="Haggblom M."/>
        </authorList>
    </citation>
    <scope>NUCLEOTIDE SEQUENCE</scope>
    <source>
        <strain evidence="4">X5P6</strain>
    </source>
</reference>
<reference evidence="4" key="2">
    <citation type="journal article" date="2024" name="Environ. Microbiol.">
        <title>Genome analysis and description of Tunturibacter gen. nov. expands the diversity of Terriglobia in tundra soils.</title>
        <authorList>
            <person name="Messyasz A."/>
            <person name="Mannisto M.K."/>
            <person name="Kerkhof L.J."/>
            <person name="Haggblom M.M."/>
        </authorList>
    </citation>
    <scope>NUCLEOTIDE SEQUENCE</scope>
    <source>
        <strain evidence="4">X5P6</strain>
    </source>
</reference>
<feature type="domain" description="Fumarylacetoacetase-like C-terminal" evidence="3">
    <location>
        <begin position="75"/>
        <end position="277"/>
    </location>
</feature>
<dbReference type="GO" id="GO:0019752">
    <property type="term" value="P:carboxylic acid metabolic process"/>
    <property type="evidence" value="ECO:0007669"/>
    <property type="project" value="UniProtKB-ARBA"/>
</dbReference>
<dbReference type="InterPro" id="IPR036663">
    <property type="entry name" value="Fumarylacetoacetase_C_sf"/>
</dbReference>
<evidence type="ECO:0000259" key="3">
    <source>
        <dbReference type="Pfam" id="PF01557"/>
    </source>
</evidence>